<feature type="disulfide bond" evidence="26">
    <location>
        <begin position="857"/>
        <end position="884"/>
    </location>
</feature>
<evidence type="ECO:0000256" key="19">
    <source>
        <dbReference type="ARBA" id="ARBA00038738"/>
    </source>
</evidence>
<keyword evidence="8 27" id="KW-0812">Transmembrane</keyword>
<dbReference type="Gene3D" id="3.10.100.10">
    <property type="entry name" value="Mannose-Binding Protein A, subunit A"/>
    <property type="match status" value="1"/>
</dbReference>
<dbReference type="Gene3D" id="2.10.25.10">
    <property type="entry name" value="Laminin"/>
    <property type="match status" value="1"/>
</dbReference>
<dbReference type="FunFam" id="2.10.25.10:FF:000176">
    <property type="entry name" value="Selectin P"/>
    <property type="match status" value="1"/>
</dbReference>
<keyword evidence="6 25" id="KW-0245">EGF-like domain</keyword>
<dbReference type="GO" id="GO:0005576">
    <property type="term" value="C:extracellular region"/>
    <property type="evidence" value="ECO:0007669"/>
    <property type="project" value="UniProtKB-SubCell"/>
</dbReference>
<evidence type="ECO:0000256" key="25">
    <source>
        <dbReference type="PROSITE-ProRule" id="PRU00076"/>
    </source>
</evidence>
<dbReference type="CDD" id="cd00054">
    <property type="entry name" value="EGF_CA"/>
    <property type="match status" value="1"/>
</dbReference>
<feature type="disulfide bond" evidence="26">
    <location>
        <begin position="423"/>
        <end position="450"/>
    </location>
</feature>
<dbReference type="PROSITE" id="PS50041">
    <property type="entry name" value="C_TYPE_LECTIN_2"/>
    <property type="match status" value="1"/>
</dbReference>
<dbReference type="InterPro" id="IPR002396">
    <property type="entry name" value="Selectin_superfamily"/>
</dbReference>
<evidence type="ECO:0000256" key="3">
    <source>
        <dbReference type="ARBA" id="ARBA00007360"/>
    </source>
</evidence>
<dbReference type="PANTHER" id="PTHR19325:SF493">
    <property type="entry name" value="E-SELECTIN"/>
    <property type="match status" value="1"/>
</dbReference>
<proteinExistence type="inferred from homology"/>
<feature type="disulfide bond" evidence="26">
    <location>
        <begin position="485"/>
        <end position="512"/>
    </location>
</feature>
<dbReference type="Gene3D" id="2.10.70.10">
    <property type="entry name" value="Complement Module, domain 1"/>
    <property type="match status" value="12"/>
</dbReference>
<feature type="domain" description="C-type lectin" evidence="29">
    <location>
        <begin position="46"/>
        <end position="167"/>
    </location>
</feature>
<sequence>MKQHRKEKPEGSALDMGVTSRRLWSTGTDDHMLLFTIISCGIFSSVGAWTYHYGQMPPSNWDMARRFCQQHYTDLVAIQNKEEIAYLNATIPYYRTYYWIGIRKIKNVWTWVGTGKILTKEAENWASREPNNRRSGEDCVEIYIKRPVESGKWNDERCTNKKLPLCYQASCQPSSCSQHGECVETIGNYTCQCYPGFYGPECEYVVKCKDLDAALRPLHMNCSHPLGNFSYNSSCGFSCDEGFEMNGLGTLQCLPSGSWSAEIPQCVAIQCWPLRIPVHGDLICSHRKFQYQTSCNFSCAEGFLLSGVETTRCEASGEWSSLEPICQVKQCPEIKLPRRGTMDCVNPVGDFAYNSTCDFGCEVGFQLRGPKTLHCSASGQWTSSVPVCHVVQCQLLQPPAYGNSTCFDVHGEFQYQSLCTFHCAEGFQLLGEQVTECTASGEWTAAVPACQAMQCHSLETPKQGRMTCFHPNGEFAFQSTCEFACEAGFTLAGRNSTRCLATGNWTAPLPTCQVIECPKLDVPKNGEFDCSHPHGDFAYSSSCTFSCNTGFVQVGAEQLQCTALGMWTEKPPLCEAVQCPSLQTPDNGKGNCSHPYGRFAYHSSCIFSCNSGFELVGSEELECTDQGNWSRDVPICEAVRCPGLPKPDNGHLNCTHPFGHFAYGSSCNFSCSAGFQLLGLEMLDCTAQGRWTEQLPQCQAVQCPSLQTPDNGKGNCSQPYGHFAFHSSCIFSCNSGFELVGSEELECTDQGNWSRDVPICEAVRCPGLPKPDNGHLNCTHPFGHFAYGSSCNFSCSAGFQLLGLEMLDCTAQGRWTEQLPQCQAVQCPSLQTPDNGKGNCSQPYGHFAYHSSCIFSCNSGFELVGSEELECTDQGNWSRDVPICEAIKCPHLNAPGKMKMNCSGPWDSFRYGSTCLFQCAEGYNLNGTSSIQCQANGQWSPEMPVCQENVAPYYTKALLYTGKKGKRKGSLTIPVIWEHLVYSPTQASALLFKNSSGSCPWKKSADAMGLSCNLINLCHHCQ</sequence>
<dbReference type="PANTHER" id="PTHR19325">
    <property type="entry name" value="COMPLEMENT COMPONENT-RELATED SUSHI DOMAIN-CONTAINING"/>
    <property type="match status" value="1"/>
</dbReference>
<dbReference type="SMART" id="SM00032">
    <property type="entry name" value="CCP"/>
    <property type="match status" value="12"/>
</dbReference>
<keyword evidence="12" id="KW-0677">Repeat</keyword>
<dbReference type="PROSITE" id="PS01186">
    <property type="entry name" value="EGF_2"/>
    <property type="match status" value="1"/>
</dbReference>
<dbReference type="Proteomes" id="UP001178461">
    <property type="component" value="Chromosome 6"/>
</dbReference>
<evidence type="ECO:0000256" key="23">
    <source>
        <dbReference type="ARBA" id="ARBA00043124"/>
    </source>
</evidence>
<evidence type="ECO:0000256" key="14">
    <source>
        <dbReference type="ARBA" id="ARBA00022889"/>
    </source>
</evidence>
<comment type="similarity">
    <text evidence="3">Belongs to the selectin/LECAM family.</text>
</comment>
<dbReference type="InterPro" id="IPR000742">
    <property type="entry name" value="EGF"/>
</dbReference>
<dbReference type="InterPro" id="IPR016187">
    <property type="entry name" value="CTDL_fold"/>
</dbReference>
<feature type="domain" description="EGF-like" evidence="28">
    <location>
        <begin position="167"/>
        <end position="203"/>
    </location>
</feature>
<evidence type="ECO:0000256" key="15">
    <source>
        <dbReference type="ARBA" id="ARBA00022989"/>
    </source>
</evidence>
<comment type="subunit">
    <text evidence="19">Interacts with SELPLG/PSGL1 and PODXL2 through the sialyl Lewis X epitope. SELPLG sulfation appears not to be required for this interaction.</text>
</comment>
<evidence type="ECO:0000256" key="9">
    <source>
        <dbReference type="ARBA" id="ARBA00022723"/>
    </source>
</evidence>
<dbReference type="GO" id="GO:0005886">
    <property type="term" value="C:plasma membrane"/>
    <property type="evidence" value="ECO:0007669"/>
    <property type="project" value="UniProtKB-SubCell"/>
</dbReference>
<feature type="domain" description="Sushi" evidence="30">
    <location>
        <begin position="391"/>
        <end position="452"/>
    </location>
</feature>
<feature type="domain" description="Sushi" evidence="30">
    <location>
        <begin position="329"/>
        <end position="390"/>
    </location>
</feature>
<keyword evidence="4" id="KW-1003">Cell membrane</keyword>
<feature type="disulfide bond" evidence="26">
    <location>
        <begin position="299"/>
        <end position="326"/>
    </location>
</feature>
<feature type="disulfide bond" evidence="26">
    <location>
        <begin position="671"/>
        <end position="698"/>
    </location>
</feature>
<dbReference type="GO" id="GO:0030246">
    <property type="term" value="F:carbohydrate binding"/>
    <property type="evidence" value="ECO:0007669"/>
    <property type="project" value="UniProtKB-KW"/>
</dbReference>
<dbReference type="GO" id="GO:0007155">
    <property type="term" value="P:cell adhesion"/>
    <property type="evidence" value="ECO:0007669"/>
    <property type="project" value="UniProtKB-KW"/>
</dbReference>
<keyword evidence="13" id="KW-0106">Calcium</keyword>
<evidence type="ECO:0000313" key="32">
    <source>
        <dbReference type="Proteomes" id="UP001178461"/>
    </source>
</evidence>
<evidence type="ECO:0000256" key="2">
    <source>
        <dbReference type="ARBA" id="ARBA00004613"/>
    </source>
</evidence>
<feature type="domain" description="Sushi" evidence="30">
    <location>
        <begin position="763"/>
        <end position="824"/>
    </location>
</feature>
<dbReference type="PROSITE" id="PS50026">
    <property type="entry name" value="EGF_3"/>
    <property type="match status" value="1"/>
</dbReference>
<protein>
    <recommendedName>
        <fullName evidence="20">E-selectin</fullName>
    </recommendedName>
    <alternativeName>
        <fullName evidence="21">CD62 antigen-like family member E</fullName>
    </alternativeName>
    <alternativeName>
        <fullName evidence="22">Endothelial leukocyte adhesion molecule 1</fullName>
    </alternativeName>
    <alternativeName>
        <fullName evidence="23">Leukocyte-endothelial cell adhesion molecule 2</fullName>
    </alternativeName>
</protein>
<accession>A0AA35P8R5</accession>
<dbReference type="InterPro" id="IPR035976">
    <property type="entry name" value="Sushi/SCR/CCP_sf"/>
</dbReference>
<evidence type="ECO:0000256" key="6">
    <source>
        <dbReference type="ARBA" id="ARBA00022536"/>
    </source>
</evidence>
<evidence type="ECO:0000259" key="30">
    <source>
        <dbReference type="PROSITE" id="PS50923"/>
    </source>
</evidence>
<feature type="domain" description="Sushi" evidence="30">
    <location>
        <begin position="701"/>
        <end position="762"/>
    </location>
</feature>
<dbReference type="InterPro" id="IPR016186">
    <property type="entry name" value="C-type_lectin-like/link_sf"/>
</dbReference>
<dbReference type="SUPFAM" id="SSF57535">
    <property type="entry name" value="Complement control module/SCR domain"/>
    <property type="match status" value="12"/>
</dbReference>
<dbReference type="SMART" id="SM00034">
    <property type="entry name" value="CLECT"/>
    <property type="match status" value="1"/>
</dbReference>
<feature type="domain" description="Sushi" evidence="30">
    <location>
        <begin position="639"/>
        <end position="700"/>
    </location>
</feature>
<dbReference type="CDD" id="cd00033">
    <property type="entry name" value="CCP"/>
    <property type="match status" value="12"/>
</dbReference>
<keyword evidence="18" id="KW-0325">Glycoprotein</keyword>
<keyword evidence="16 27" id="KW-0472">Membrane</keyword>
<dbReference type="EMBL" id="OX395131">
    <property type="protein sequence ID" value="CAI5776333.1"/>
    <property type="molecule type" value="Genomic_DNA"/>
</dbReference>
<name>A0AA35P8R5_9SAUR</name>
<evidence type="ECO:0000256" key="1">
    <source>
        <dbReference type="ARBA" id="ARBA00004251"/>
    </source>
</evidence>
<keyword evidence="7 26" id="KW-0768">Sushi</keyword>
<keyword evidence="17 25" id="KW-1015">Disulfide bond</keyword>
<feature type="disulfide bond" evidence="26">
    <location>
        <begin position="609"/>
        <end position="636"/>
    </location>
</feature>
<evidence type="ECO:0000259" key="29">
    <source>
        <dbReference type="PROSITE" id="PS50041"/>
    </source>
</evidence>
<feature type="disulfide bond" evidence="26">
    <location>
        <begin position="919"/>
        <end position="946"/>
    </location>
</feature>
<dbReference type="PROSITE" id="PS50923">
    <property type="entry name" value="SUSHI"/>
    <property type="match status" value="12"/>
</dbReference>
<feature type="disulfide bond" evidence="25">
    <location>
        <begin position="193"/>
        <end position="202"/>
    </location>
</feature>
<keyword evidence="5" id="KW-0964">Secreted</keyword>
<feature type="disulfide bond" evidence="26">
    <location>
        <begin position="361"/>
        <end position="388"/>
    </location>
</feature>
<evidence type="ECO:0000256" key="26">
    <source>
        <dbReference type="PROSITE-ProRule" id="PRU00302"/>
    </source>
</evidence>
<keyword evidence="32" id="KW-1185">Reference proteome</keyword>
<comment type="subcellular location">
    <subcellularLocation>
        <location evidence="1">Cell membrane</location>
        <topology evidence="1">Single-pass type I membrane protein</topology>
    </subcellularLocation>
    <subcellularLocation>
        <location evidence="2">Secreted</location>
    </subcellularLocation>
</comment>
<keyword evidence="9" id="KW-0479">Metal-binding</keyword>
<evidence type="ECO:0000256" key="13">
    <source>
        <dbReference type="ARBA" id="ARBA00022837"/>
    </source>
</evidence>
<feature type="disulfide bond" evidence="26">
    <location>
        <begin position="547"/>
        <end position="574"/>
    </location>
</feature>
<feature type="transmembrane region" description="Helical" evidence="27">
    <location>
        <begin position="32"/>
        <end position="51"/>
    </location>
</feature>
<feature type="domain" description="Sushi" evidence="30">
    <location>
        <begin position="825"/>
        <end position="886"/>
    </location>
</feature>
<evidence type="ECO:0000256" key="17">
    <source>
        <dbReference type="ARBA" id="ARBA00023157"/>
    </source>
</evidence>
<feature type="domain" description="Sushi" evidence="30">
    <location>
        <begin position="269"/>
        <end position="328"/>
    </location>
</feature>
<dbReference type="PRINTS" id="PR00343">
    <property type="entry name" value="SELECTIN"/>
</dbReference>
<dbReference type="PROSITE" id="PS00022">
    <property type="entry name" value="EGF_1"/>
    <property type="match status" value="1"/>
</dbReference>
<evidence type="ECO:0000256" key="22">
    <source>
        <dbReference type="ARBA" id="ARBA00042113"/>
    </source>
</evidence>
<evidence type="ECO:0000256" key="27">
    <source>
        <dbReference type="SAM" id="Phobius"/>
    </source>
</evidence>
<comment type="caution">
    <text evidence="25">Lacks conserved residue(s) required for the propagation of feature annotation.</text>
</comment>
<dbReference type="FunFam" id="3.10.100.10:FF:000007">
    <property type="entry name" value="L-selectin"/>
    <property type="match status" value="1"/>
</dbReference>
<feature type="domain" description="Sushi" evidence="30">
    <location>
        <begin position="887"/>
        <end position="948"/>
    </location>
</feature>
<feature type="disulfide bond" evidence="26">
    <location>
        <begin position="239"/>
        <end position="266"/>
    </location>
</feature>
<keyword evidence="11" id="KW-0430">Lectin</keyword>
<dbReference type="GO" id="GO:0046872">
    <property type="term" value="F:metal ion binding"/>
    <property type="evidence" value="ECO:0007669"/>
    <property type="project" value="UniProtKB-KW"/>
</dbReference>
<feature type="domain" description="Sushi" evidence="30">
    <location>
        <begin position="206"/>
        <end position="268"/>
    </location>
</feature>
<keyword evidence="14" id="KW-0130">Cell adhesion</keyword>
<dbReference type="InterPro" id="IPR000436">
    <property type="entry name" value="Sushi_SCR_CCP_dom"/>
</dbReference>
<feature type="domain" description="Sushi" evidence="30">
    <location>
        <begin position="515"/>
        <end position="576"/>
    </location>
</feature>
<dbReference type="InterPro" id="IPR033991">
    <property type="entry name" value="Selectin_CTLD"/>
</dbReference>
<evidence type="ECO:0000256" key="18">
    <source>
        <dbReference type="ARBA" id="ARBA00023180"/>
    </source>
</evidence>
<evidence type="ECO:0000256" key="7">
    <source>
        <dbReference type="ARBA" id="ARBA00022659"/>
    </source>
</evidence>
<gene>
    <name evidence="31" type="ORF">PODLI_1B001742</name>
</gene>
<dbReference type="InterPro" id="IPR050350">
    <property type="entry name" value="Compl-Cell_Adhes-Reg"/>
</dbReference>
<evidence type="ECO:0000256" key="16">
    <source>
        <dbReference type="ARBA" id="ARBA00023136"/>
    </source>
</evidence>
<evidence type="ECO:0000256" key="24">
    <source>
        <dbReference type="ARBA" id="ARBA00045695"/>
    </source>
</evidence>
<feature type="disulfide bond" evidence="26">
    <location>
        <begin position="795"/>
        <end position="822"/>
    </location>
</feature>
<dbReference type="SUPFAM" id="SSF56436">
    <property type="entry name" value="C-type lectin-like"/>
    <property type="match status" value="1"/>
</dbReference>
<keyword evidence="15 27" id="KW-1133">Transmembrane helix</keyword>
<keyword evidence="10" id="KW-0732">Signal</keyword>
<evidence type="ECO:0000256" key="4">
    <source>
        <dbReference type="ARBA" id="ARBA00022475"/>
    </source>
</evidence>
<dbReference type="SMART" id="SM00181">
    <property type="entry name" value="EGF"/>
    <property type="match status" value="2"/>
</dbReference>
<dbReference type="FunFam" id="2.10.70.10:FF:000001">
    <property type="entry name" value="Selectin P"/>
    <property type="match status" value="12"/>
</dbReference>
<feature type="domain" description="Sushi" evidence="30">
    <location>
        <begin position="577"/>
        <end position="638"/>
    </location>
</feature>
<evidence type="ECO:0000256" key="8">
    <source>
        <dbReference type="ARBA" id="ARBA00022692"/>
    </source>
</evidence>
<dbReference type="CDD" id="cd03592">
    <property type="entry name" value="CLECT_selectins_like"/>
    <property type="match status" value="1"/>
</dbReference>
<organism evidence="31 32">
    <name type="scientific">Podarcis lilfordi</name>
    <name type="common">Lilford's wall lizard</name>
    <dbReference type="NCBI Taxonomy" id="74358"/>
    <lineage>
        <taxon>Eukaryota</taxon>
        <taxon>Metazoa</taxon>
        <taxon>Chordata</taxon>
        <taxon>Craniata</taxon>
        <taxon>Vertebrata</taxon>
        <taxon>Euteleostomi</taxon>
        <taxon>Lepidosauria</taxon>
        <taxon>Squamata</taxon>
        <taxon>Bifurcata</taxon>
        <taxon>Unidentata</taxon>
        <taxon>Episquamata</taxon>
        <taxon>Laterata</taxon>
        <taxon>Lacertibaenia</taxon>
        <taxon>Lacertidae</taxon>
        <taxon>Podarcis</taxon>
    </lineage>
</organism>
<evidence type="ECO:0000256" key="5">
    <source>
        <dbReference type="ARBA" id="ARBA00022525"/>
    </source>
</evidence>
<evidence type="ECO:0000259" key="28">
    <source>
        <dbReference type="PROSITE" id="PS50026"/>
    </source>
</evidence>
<evidence type="ECO:0000256" key="10">
    <source>
        <dbReference type="ARBA" id="ARBA00022729"/>
    </source>
</evidence>
<comment type="function">
    <text evidence="24">Cell-surface glycoprotein having a role in immunoadhesion. Mediates in the adhesion of blood neutrophils in cytokine-activated endothelium through interaction with SELPLG/PSGL1. May have a role in capillary morphogenesis.</text>
</comment>
<feature type="disulfide bond" evidence="26">
    <location>
        <begin position="733"/>
        <end position="760"/>
    </location>
</feature>
<evidence type="ECO:0000256" key="21">
    <source>
        <dbReference type="ARBA" id="ARBA00041401"/>
    </source>
</evidence>
<dbReference type="AlphaFoldDB" id="A0AA35P8R5"/>
<evidence type="ECO:0000256" key="12">
    <source>
        <dbReference type="ARBA" id="ARBA00022737"/>
    </source>
</evidence>
<reference evidence="31" key="1">
    <citation type="submission" date="2022-12" db="EMBL/GenBank/DDBJ databases">
        <authorList>
            <person name="Alioto T."/>
            <person name="Alioto T."/>
            <person name="Gomez Garrido J."/>
        </authorList>
    </citation>
    <scope>NUCLEOTIDE SEQUENCE</scope>
</reference>
<evidence type="ECO:0000256" key="11">
    <source>
        <dbReference type="ARBA" id="ARBA00022734"/>
    </source>
</evidence>
<dbReference type="Pfam" id="PF00059">
    <property type="entry name" value="Lectin_C"/>
    <property type="match status" value="1"/>
</dbReference>
<dbReference type="Pfam" id="PF00084">
    <property type="entry name" value="Sushi"/>
    <property type="match status" value="12"/>
</dbReference>
<evidence type="ECO:0000256" key="20">
    <source>
        <dbReference type="ARBA" id="ARBA00040812"/>
    </source>
</evidence>
<dbReference type="InterPro" id="IPR001304">
    <property type="entry name" value="C-type_lectin-like"/>
</dbReference>
<evidence type="ECO:0000313" key="31">
    <source>
        <dbReference type="EMBL" id="CAI5776333.1"/>
    </source>
</evidence>
<feature type="domain" description="Sushi" evidence="30">
    <location>
        <begin position="453"/>
        <end position="514"/>
    </location>
</feature>